<feature type="compositionally biased region" description="Low complexity" evidence="8">
    <location>
        <begin position="41"/>
        <end position="60"/>
    </location>
</feature>
<evidence type="ECO:0000313" key="11">
    <source>
        <dbReference type="EMBL" id="CDS03346.1"/>
    </source>
</evidence>
<keyword evidence="5" id="KW-0653">Protein transport</keyword>
<dbReference type="InterPro" id="IPR012501">
    <property type="entry name" value="Vps54_C"/>
</dbReference>
<dbReference type="InterPro" id="IPR019515">
    <property type="entry name" value="VPS54_N"/>
</dbReference>
<evidence type="ECO:0000256" key="6">
    <source>
        <dbReference type="ARBA" id="ARBA00023034"/>
    </source>
</evidence>
<feature type="domain" description="Vacuolar protein sorting-associated protein 54 C-terminal" evidence="9">
    <location>
        <begin position="750"/>
        <end position="881"/>
    </location>
</feature>
<dbReference type="GO" id="GO:0042147">
    <property type="term" value="P:retrograde transport, endosome to Golgi"/>
    <property type="evidence" value="ECO:0007669"/>
    <property type="project" value="InterPro"/>
</dbReference>
<feature type="domain" description="Vacuolar protein sorting-associated protein 54 N-terminal" evidence="10">
    <location>
        <begin position="301"/>
        <end position="457"/>
    </location>
</feature>
<protein>
    <recommendedName>
        <fullName evidence="3">Vacuolar protein sorting-associated protein 54</fullName>
    </recommendedName>
</protein>
<evidence type="ECO:0000256" key="5">
    <source>
        <dbReference type="ARBA" id="ARBA00022927"/>
    </source>
</evidence>
<evidence type="ECO:0000256" key="7">
    <source>
        <dbReference type="ARBA" id="ARBA00023054"/>
    </source>
</evidence>
<dbReference type="GO" id="GO:0005829">
    <property type="term" value="C:cytosol"/>
    <property type="evidence" value="ECO:0007669"/>
    <property type="project" value="GOC"/>
</dbReference>
<dbReference type="Pfam" id="PF07928">
    <property type="entry name" value="Vps54"/>
    <property type="match status" value="1"/>
</dbReference>
<dbReference type="GO" id="GO:0006896">
    <property type="term" value="P:Golgi to vacuole transport"/>
    <property type="evidence" value="ECO:0007669"/>
    <property type="project" value="TreeGrafter"/>
</dbReference>
<evidence type="ECO:0000259" key="9">
    <source>
        <dbReference type="Pfam" id="PF07928"/>
    </source>
</evidence>
<comment type="subcellular location">
    <subcellularLocation>
        <location evidence="1">Golgi apparatus</location>
        <location evidence="1">trans-Golgi network</location>
    </subcellularLocation>
</comment>
<feature type="region of interest" description="Disordered" evidence="8">
    <location>
        <begin position="191"/>
        <end position="225"/>
    </location>
</feature>
<dbReference type="Gene3D" id="1.20.1280.130">
    <property type="match status" value="1"/>
</dbReference>
<feature type="compositionally biased region" description="Basic and acidic residues" evidence="8">
    <location>
        <begin position="71"/>
        <end position="83"/>
    </location>
</feature>
<evidence type="ECO:0000256" key="2">
    <source>
        <dbReference type="ARBA" id="ARBA00009150"/>
    </source>
</evidence>
<accession>A0A077W8F3</accession>
<evidence type="ECO:0000256" key="8">
    <source>
        <dbReference type="SAM" id="MobiDB-lite"/>
    </source>
</evidence>
<dbReference type="InterPro" id="IPR039745">
    <property type="entry name" value="Vps54"/>
</dbReference>
<dbReference type="GO" id="GO:0000938">
    <property type="term" value="C:GARP complex"/>
    <property type="evidence" value="ECO:0007669"/>
    <property type="project" value="InterPro"/>
</dbReference>
<evidence type="ECO:0000256" key="1">
    <source>
        <dbReference type="ARBA" id="ARBA00004601"/>
    </source>
</evidence>
<organism evidence="11">
    <name type="scientific">Lichtheimia ramosa</name>
    <dbReference type="NCBI Taxonomy" id="688394"/>
    <lineage>
        <taxon>Eukaryota</taxon>
        <taxon>Fungi</taxon>
        <taxon>Fungi incertae sedis</taxon>
        <taxon>Mucoromycota</taxon>
        <taxon>Mucoromycotina</taxon>
        <taxon>Mucoromycetes</taxon>
        <taxon>Mucorales</taxon>
        <taxon>Lichtheimiaceae</taxon>
        <taxon>Lichtheimia</taxon>
    </lineage>
</organism>
<name>A0A077W8F3_9FUNG</name>
<evidence type="ECO:0000256" key="4">
    <source>
        <dbReference type="ARBA" id="ARBA00022448"/>
    </source>
</evidence>
<evidence type="ECO:0000256" key="3">
    <source>
        <dbReference type="ARBA" id="ARBA00017665"/>
    </source>
</evidence>
<feature type="compositionally biased region" description="Polar residues" evidence="8">
    <location>
        <begin position="203"/>
        <end position="212"/>
    </location>
</feature>
<dbReference type="PANTHER" id="PTHR12965">
    <property type="entry name" value="VACUOLAR PROTEIN SORTING 54"/>
    <property type="match status" value="1"/>
</dbReference>
<sequence length="998" mass="112020">MQPRSRADSPHQGEDSNGSSKHHYSSSWTPPSSTPRRHLSPGKLSSPSSSAATPASSTGLISPRPTHVHAMVRERSFPREENNSRPPSIRSASSFGRPLNRLVHGAHSRRPSGYSNFSTMSETSLPWTTRDIGFNAISGVLNDPVKRVQSTSKPSKAEVPPVARASIPKVKPSDFDTYLEHIRPVFERYQANKQSEEEEYASPTLNDTTTNEELPIHQRPSTRNPYGQVLSSDSLALVDPVPETPSPVPRELPMLENVPPIFFDPDFHLEDPRTFDQVCEGADITGNSGPNPPISTNSILQEKLSYYLDTVEVHLIREIENRSSSFFEALSNLQALHQETLDCVSQIHAIRKMMKEIQTTTCYNGLDVVRLRVRERNLNKLNQAVELVKEVHSAQPKIQVLLGQGDYFGALDLIDETRGLLAQQDGIDLSKVRALGDFASQLDEMEKAVGVMMQHDFLSILLSDLSYQMESINYDEEKKTWPGAKVNAGAVQPDIELQNRLKSSSNALLRTNMLGSTLQGYRERLLSEIKEIVRKKYPPSSPNDDGTQSGIAKQLRTMTFDSFSLMLTDVLIGLVKAIERAAVYHQTLCQLVDQCIPEDDVQRNELKKESSDIVFAAADLAHVRCAKLIGFRSEQNAQLNPTDFYRLANMLRTFIQQCEAYCGRTCFGLRGTVLSQQKAFIDHFHMERIKQEAQLIENEQWIAQEVASDFQGIVDRICDGSISSFAEGDGRQPPPKDNQRSTRFLIIHEASYFTVGCSLLLIKMFEDYMRCILNLEGMTTDIMQKLIELLKLFNSRVCQVILGAGAMRSAGLKNISAKHLALASQSIGIMIGLIPSVKECVGRHMPTKHKVLLSEFDRILKDYQEHQKEIHAKLVAIMNERFAVHAKAMQVIKWDELPDTEKSPNGYMETLVKETMTLHKVLSKYLPHHDLQQIMSDVFTSFTTQLTREIRQLSIHTNAGKDRLAKDADYFTHKLSSLEDIDPPSNSVIEAVNDISLS</sequence>
<feature type="region of interest" description="Disordered" evidence="8">
    <location>
        <begin position="1"/>
        <end position="97"/>
    </location>
</feature>
<feature type="compositionally biased region" description="Polar residues" evidence="8">
    <location>
        <begin position="84"/>
        <end position="94"/>
    </location>
</feature>
<dbReference type="AlphaFoldDB" id="A0A077W8F3"/>
<keyword evidence="4" id="KW-0813">Transport</keyword>
<keyword evidence="6" id="KW-0333">Golgi apparatus</keyword>
<evidence type="ECO:0000259" key="10">
    <source>
        <dbReference type="Pfam" id="PF10475"/>
    </source>
</evidence>
<reference evidence="11" key="1">
    <citation type="journal article" date="2014" name="Genome Announc.">
        <title>De novo whole-genome sequence and genome annotation of Lichtheimia ramosa.</title>
        <authorList>
            <person name="Linde J."/>
            <person name="Schwartze V."/>
            <person name="Binder U."/>
            <person name="Lass-Florl C."/>
            <person name="Voigt K."/>
            <person name="Horn F."/>
        </authorList>
    </citation>
    <scope>NUCLEOTIDE SEQUENCE</scope>
    <source>
        <strain evidence="11">JMRC FSU:6197</strain>
    </source>
</reference>
<keyword evidence="7" id="KW-0175">Coiled coil</keyword>
<dbReference type="Pfam" id="PF10475">
    <property type="entry name" value="Vps54_N"/>
    <property type="match status" value="1"/>
</dbReference>
<dbReference type="GO" id="GO:0015031">
    <property type="term" value="P:protein transport"/>
    <property type="evidence" value="ECO:0007669"/>
    <property type="project" value="UniProtKB-KW"/>
</dbReference>
<dbReference type="Gene3D" id="6.10.250.860">
    <property type="match status" value="1"/>
</dbReference>
<dbReference type="OrthoDB" id="10259024at2759"/>
<comment type="similarity">
    <text evidence="2">Belongs to the VPS54 family.</text>
</comment>
<feature type="compositionally biased region" description="Basic and acidic residues" evidence="8">
    <location>
        <begin position="1"/>
        <end position="14"/>
    </location>
</feature>
<proteinExistence type="inferred from homology"/>
<gene>
    <name evidence="11" type="ORF">LRAMOSA00748</name>
</gene>
<dbReference type="PANTHER" id="PTHR12965:SF0">
    <property type="entry name" value="VACUOLAR PROTEIN SORTING-ASSOCIATED PROTEIN 54"/>
    <property type="match status" value="1"/>
</dbReference>
<dbReference type="GO" id="GO:0019905">
    <property type="term" value="F:syntaxin binding"/>
    <property type="evidence" value="ECO:0007669"/>
    <property type="project" value="TreeGrafter"/>
</dbReference>
<dbReference type="EMBL" id="LK023313">
    <property type="protein sequence ID" value="CDS03346.1"/>
    <property type="molecule type" value="Genomic_DNA"/>
</dbReference>